<reference evidence="6" key="1">
    <citation type="journal article" date="2017" name="Nat. Commun.">
        <title>The North American bullfrog draft genome provides insight into hormonal regulation of long noncoding RNA.</title>
        <authorList>
            <person name="Hammond S.A."/>
            <person name="Warren R.L."/>
            <person name="Vandervalk B.P."/>
            <person name="Kucuk E."/>
            <person name="Khan H."/>
            <person name="Gibb E.A."/>
            <person name="Pandoh P."/>
            <person name="Kirk H."/>
            <person name="Zhao Y."/>
            <person name="Jones M."/>
            <person name="Mungall A.J."/>
            <person name="Coope R."/>
            <person name="Pleasance S."/>
            <person name="Moore R.A."/>
            <person name="Holt R.A."/>
            <person name="Round J.M."/>
            <person name="Ohora S."/>
            <person name="Walle B.V."/>
            <person name="Veldhoen N."/>
            <person name="Helbing C.C."/>
            <person name="Birol I."/>
        </authorList>
    </citation>
    <scope>NUCLEOTIDE SEQUENCE [LARGE SCALE GENOMIC DNA]</scope>
</reference>
<name>A0A2G9R5A1_AQUCT</name>
<comment type="similarity">
    <text evidence="1">Belongs to the methyltransferase superfamily.</text>
</comment>
<dbReference type="InterPro" id="IPR013216">
    <property type="entry name" value="Methyltransf_11"/>
</dbReference>
<keyword evidence="3" id="KW-0808">Transferase</keyword>
<gene>
    <name evidence="5" type="ORF">AB205_0008120</name>
</gene>
<evidence type="ECO:0000256" key="2">
    <source>
        <dbReference type="ARBA" id="ARBA00022603"/>
    </source>
</evidence>
<accession>A0A2G9R5A1</accession>
<dbReference type="Gene3D" id="3.40.50.150">
    <property type="entry name" value="Vaccinia Virus protein VP39"/>
    <property type="match status" value="1"/>
</dbReference>
<proteinExistence type="inferred from homology"/>
<evidence type="ECO:0000313" key="5">
    <source>
        <dbReference type="EMBL" id="PIO22443.1"/>
    </source>
</evidence>
<dbReference type="InterPro" id="IPR051052">
    <property type="entry name" value="Diverse_substrate_MTase"/>
</dbReference>
<feature type="non-terminal residue" evidence="5">
    <location>
        <position position="1"/>
    </location>
</feature>
<dbReference type="EMBL" id="KV949242">
    <property type="protein sequence ID" value="PIO22443.1"/>
    <property type="molecule type" value="Genomic_DNA"/>
</dbReference>
<dbReference type="CDD" id="cd02440">
    <property type="entry name" value="AdoMet_MTases"/>
    <property type="match status" value="1"/>
</dbReference>
<sequence>FSKPYGFAVDVGCGTGQNTRILAPYFKKVLGIDISEAQAEEAKKATVSPNVTYSICPAEEVPVPDASVDLLTSSIAAHYFTIEPFLKEVNRILKPGGCLAIFTFLPSIEVHYKDCSEQMTQVFAETYPMYPIYLETKPEEAKEMMRTAEERFLQLMGTSSSETEVEVWLQNVLVLASKPQ</sequence>
<feature type="domain" description="Methyltransferase type 11" evidence="4">
    <location>
        <begin position="9"/>
        <end position="101"/>
    </location>
</feature>
<protein>
    <recommendedName>
        <fullName evidence="4">Methyltransferase type 11 domain-containing protein</fullName>
    </recommendedName>
</protein>
<evidence type="ECO:0000256" key="3">
    <source>
        <dbReference type="ARBA" id="ARBA00022679"/>
    </source>
</evidence>
<keyword evidence="2" id="KW-0489">Methyltransferase</keyword>
<dbReference type="GO" id="GO:0008757">
    <property type="term" value="F:S-adenosylmethionine-dependent methyltransferase activity"/>
    <property type="evidence" value="ECO:0007669"/>
    <property type="project" value="InterPro"/>
</dbReference>
<dbReference type="PANTHER" id="PTHR44942">
    <property type="entry name" value="METHYLTRANSF_11 DOMAIN-CONTAINING PROTEIN"/>
    <property type="match status" value="1"/>
</dbReference>
<dbReference type="AlphaFoldDB" id="A0A2G9R5A1"/>
<dbReference type="InterPro" id="IPR029063">
    <property type="entry name" value="SAM-dependent_MTases_sf"/>
</dbReference>
<dbReference type="OrthoDB" id="506498at2759"/>
<evidence type="ECO:0000259" key="4">
    <source>
        <dbReference type="Pfam" id="PF08241"/>
    </source>
</evidence>
<dbReference type="Proteomes" id="UP000228934">
    <property type="component" value="Unassembled WGS sequence"/>
</dbReference>
<evidence type="ECO:0000313" key="6">
    <source>
        <dbReference type="Proteomes" id="UP000228934"/>
    </source>
</evidence>
<organism evidence="5 6">
    <name type="scientific">Aquarana catesbeiana</name>
    <name type="common">American bullfrog</name>
    <name type="synonym">Rana catesbeiana</name>
    <dbReference type="NCBI Taxonomy" id="8400"/>
    <lineage>
        <taxon>Eukaryota</taxon>
        <taxon>Metazoa</taxon>
        <taxon>Chordata</taxon>
        <taxon>Craniata</taxon>
        <taxon>Vertebrata</taxon>
        <taxon>Euteleostomi</taxon>
        <taxon>Amphibia</taxon>
        <taxon>Batrachia</taxon>
        <taxon>Anura</taxon>
        <taxon>Neobatrachia</taxon>
        <taxon>Ranoidea</taxon>
        <taxon>Ranidae</taxon>
        <taxon>Aquarana</taxon>
    </lineage>
</organism>
<dbReference type="SUPFAM" id="SSF53335">
    <property type="entry name" value="S-adenosyl-L-methionine-dependent methyltransferases"/>
    <property type="match status" value="1"/>
</dbReference>
<dbReference type="PANTHER" id="PTHR44942:SF4">
    <property type="entry name" value="METHYLTRANSFERASE TYPE 11 DOMAIN-CONTAINING PROTEIN"/>
    <property type="match status" value="1"/>
</dbReference>
<keyword evidence="6" id="KW-1185">Reference proteome</keyword>
<dbReference type="GO" id="GO:0032259">
    <property type="term" value="P:methylation"/>
    <property type="evidence" value="ECO:0007669"/>
    <property type="project" value="UniProtKB-KW"/>
</dbReference>
<dbReference type="Pfam" id="PF08241">
    <property type="entry name" value="Methyltransf_11"/>
    <property type="match status" value="1"/>
</dbReference>
<evidence type="ECO:0000256" key="1">
    <source>
        <dbReference type="ARBA" id="ARBA00008361"/>
    </source>
</evidence>